<feature type="compositionally biased region" description="Polar residues" evidence="1">
    <location>
        <begin position="1"/>
        <end position="14"/>
    </location>
</feature>
<dbReference type="Proteomes" id="UP000235672">
    <property type="component" value="Unassembled WGS sequence"/>
</dbReference>
<gene>
    <name evidence="2" type="ORF">NA56DRAFT_696688</name>
</gene>
<reference evidence="2 3" key="1">
    <citation type="submission" date="2016-05" db="EMBL/GenBank/DDBJ databases">
        <title>A degradative enzymes factory behind the ericoid mycorrhizal symbiosis.</title>
        <authorList>
            <consortium name="DOE Joint Genome Institute"/>
            <person name="Martino E."/>
            <person name="Morin E."/>
            <person name="Grelet G."/>
            <person name="Kuo A."/>
            <person name="Kohler A."/>
            <person name="Daghino S."/>
            <person name="Barry K."/>
            <person name="Choi C."/>
            <person name="Cichocki N."/>
            <person name="Clum A."/>
            <person name="Copeland A."/>
            <person name="Hainaut M."/>
            <person name="Haridas S."/>
            <person name="Labutti K."/>
            <person name="Lindquist E."/>
            <person name="Lipzen A."/>
            <person name="Khouja H.-R."/>
            <person name="Murat C."/>
            <person name="Ohm R."/>
            <person name="Olson A."/>
            <person name="Spatafora J."/>
            <person name="Veneault-Fourrey C."/>
            <person name="Henrissat B."/>
            <person name="Grigoriev I."/>
            <person name="Martin F."/>
            <person name="Perotto S."/>
        </authorList>
    </citation>
    <scope>NUCLEOTIDE SEQUENCE [LARGE SCALE GENOMIC DNA]</scope>
    <source>
        <strain evidence="2 3">UAMH 7357</strain>
    </source>
</reference>
<keyword evidence="3" id="KW-1185">Reference proteome</keyword>
<feature type="region of interest" description="Disordered" evidence="1">
    <location>
        <begin position="1"/>
        <end position="59"/>
    </location>
</feature>
<proteinExistence type="predicted"/>
<name>A0A2J6QN25_9HELO</name>
<evidence type="ECO:0000313" key="2">
    <source>
        <dbReference type="EMBL" id="PMD27672.1"/>
    </source>
</evidence>
<dbReference type="InterPro" id="IPR029016">
    <property type="entry name" value="GAF-like_dom_sf"/>
</dbReference>
<dbReference type="SUPFAM" id="SSF55781">
    <property type="entry name" value="GAF domain-like"/>
    <property type="match status" value="1"/>
</dbReference>
<feature type="compositionally biased region" description="Basic and acidic residues" evidence="1">
    <location>
        <begin position="21"/>
        <end position="32"/>
    </location>
</feature>
<organism evidence="2 3">
    <name type="scientific">Hyaloscypha hepaticicola</name>
    <dbReference type="NCBI Taxonomy" id="2082293"/>
    <lineage>
        <taxon>Eukaryota</taxon>
        <taxon>Fungi</taxon>
        <taxon>Dikarya</taxon>
        <taxon>Ascomycota</taxon>
        <taxon>Pezizomycotina</taxon>
        <taxon>Leotiomycetes</taxon>
        <taxon>Helotiales</taxon>
        <taxon>Hyaloscyphaceae</taxon>
        <taxon>Hyaloscypha</taxon>
    </lineage>
</organism>
<protein>
    <submittedName>
        <fullName evidence="2">Uncharacterized protein</fullName>
    </submittedName>
</protein>
<evidence type="ECO:0000313" key="3">
    <source>
        <dbReference type="Proteomes" id="UP000235672"/>
    </source>
</evidence>
<dbReference type="Gene3D" id="3.30.450.40">
    <property type="match status" value="1"/>
</dbReference>
<accession>A0A2J6QN25</accession>
<dbReference type="EMBL" id="KZ613465">
    <property type="protein sequence ID" value="PMD27672.1"/>
    <property type="molecule type" value="Genomic_DNA"/>
</dbReference>
<dbReference type="STRING" id="1745343.A0A2J6QN25"/>
<sequence>MSITASSQPLQHNSLILPKQAGRERKYAKPKQDTPLAGLSEPPPKDGGHKSSPNNDDESKTILSVPVALHGKDFDHDVSLIFEAESMIADLVSSSRRIHISGAIQIFAAFIAIGEIEPAALFELRCFTDLLIKSDNKKLLIRFRVPSDQQQDPRTNLDASLAFIIAIRLNESADLILYDFQLKDICYPRRPPNEGLPTNESIHIIENGTPESELKLPTASSEFAPPHAVQVGRETSQQLPDWFDELFHVLCEIQNQLDAAYFIPPTTGYHLLDRFTSRQVIAMVIRGHQGIFSESEISFGYSEAGLGLSNKTRVLYNSDQPTAKSICRTKENAATPLDLMHSSLRTMSPNHIKSLENLGVRAYPWSRTRVALPMPELWRALGDLAFTNIEKIGIFDKNEDPPVSIKCTCKENAFRLCCRSFERASGYY</sequence>
<dbReference type="AlphaFoldDB" id="A0A2J6QN25"/>
<evidence type="ECO:0000256" key="1">
    <source>
        <dbReference type="SAM" id="MobiDB-lite"/>
    </source>
</evidence>